<keyword evidence="2" id="KW-1185">Reference proteome</keyword>
<evidence type="ECO:0008006" key="3">
    <source>
        <dbReference type="Google" id="ProtNLM"/>
    </source>
</evidence>
<name>H0I3G1_9HYPH</name>
<gene>
    <name evidence="1" type="ORF">MAXJ12_35129</name>
</gene>
<dbReference type="PATRIC" id="fig|1107882.3.peg.6761"/>
<dbReference type="AlphaFoldDB" id="H0I3G1"/>
<organism evidence="1 2">
    <name type="scientific">Mesorhizobium alhagi CCNWXJ12-2</name>
    <dbReference type="NCBI Taxonomy" id="1107882"/>
    <lineage>
        <taxon>Bacteria</taxon>
        <taxon>Pseudomonadati</taxon>
        <taxon>Pseudomonadota</taxon>
        <taxon>Alphaproteobacteria</taxon>
        <taxon>Hyphomicrobiales</taxon>
        <taxon>Phyllobacteriaceae</taxon>
        <taxon>Allomesorhizobium</taxon>
    </lineage>
</organism>
<dbReference type="EMBL" id="AHAM01000328">
    <property type="protein sequence ID" value="EHK52486.1"/>
    <property type="molecule type" value="Genomic_DNA"/>
</dbReference>
<evidence type="ECO:0000313" key="2">
    <source>
        <dbReference type="Proteomes" id="UP000003250"/>
    </source>
</evidence>
<dbReference type="InterPro" id="IPR007332">
    <property type="entry name" value="DUF411"/>
</dbReference>
<proteinExistence type="predicted"/>
<protein>
    <recommendedName>
        <fullName evidence="3">Metal-binding protein</fullName>
    </recommendedName>
</protein>
<sequence length="83" mass="8768">MKSRAGISPDIASCHTAFVEGYFVEGHVPMEDVKRLLSQRPDAVGLAAPGMPLGSPGMEGSGAQRYQVLLVRKGGTTEVFAVH</sequence>
<dbReference type="RefSeq" id="WP_008840568.1">
    <property type="nucleotide sequence ID" value="NZ_AHAM01000328.1"/>
</dbReference>
<dbReference type="Pfam" id="PF04214">
    <property type="entry name" value="DUF411"/>
    <property type="match status" value="1"/>
</dbReference>
<accession>H0I3G1</accession>
<dbReference type="Proteomes" id="UP000003250">
    <property type="component" value="Unassembled WGS sequence"/>
</dbReference>
<evidence type="ECO:0000313" key="1">
    <source>
        <dbReference type="EMBL" id="EHK52486.1"/>
    </source>
</evidence>
<reference evidence="1 2" key="1">
    <citation type="journal article" date="2012" name="J. Bacteriol.">
        <title>Draft Genome Sequence of Mesorhizobium alhagi CCNWXJ12-2T, a Novel Salt-Resistant Species Isolated from the Desert of Northwestern China.</title>
        <authorList>
            <person name="Zhou M."/>
            <person name="Chen W."/>
            <person name="Chen H."/>
            <person name="Wei G."/>
        </authorList>
    </citation>
    <scope>NUCLEOTIDE SEQUENCE [LARGE SCALE GENOMIC DNA]</scope>
    <source>
        <strain evidence="1 2">CCNWXJ12-2</strain>
    </source>
</reference>